<dbReference type="GO" id="GO:0051537">
    <property type="term" value="F:2 iron, 2 sulfur cluster binding"/>
    <property type="evidence" value="ECO:0007669"/>
    <property type="project" value="UniProtKB-KW"/>
</dbReference>
<dbReference type="AlphaFoldDB" id="A0A9D8PMJ5"/>
<dbReference type="Proteomes" id="UP000809273">
    <property type="component" value="Unassembled WGS sequence"/>
</dbReference>
<dbReference type="EMBL" id="JAFGIX010000010">
    <property type="protein sequence ID" value="MBN1571998.1"/>
    <property type="molecule type" value="Genomic_DNA"/>
</dbReference>
<comment type="caution">
    <text evidence="3">The sequence shown here is derived from an EMBL/GenBank/DDBJ whole genome shotgun (WGS) entry which is preliminary data.</text>
</comment>
<organism evidence="3 4">
    <name type="scientific">Candidatus Zymogenus saltonus</name>
    <dbReference type="NCBI Taxonomy" id="2844893"/>
    <lineage>
        <taxon>Bacteria</taxon>
        <taxon>Deltaproteobacteria</taxon>
        <taxon>Candidatus Zymogenia</taxon>
        <taxon>Candidatus Zymogeniales</taxon>
        <taxon>Candidatus Zymogenaceae</taxon>
        <taxon>Candidatus Zymogenus</taxon>
    </lineage>
</organism>
<dbReference type="NCBIfam" id="NF004862">
    <property type="entry name" value="PRK06222.1"/>
    <property type="match status" value="1"/>
</dbReference>
<feature type="binding site" evidence="1">
    <location>
        <position position="237"/>
    </location>
    <ligand>
        <name>[2Fe-2S] cluster</name>
        <dbReference type="ChEBI" id="CHEBI:190135"/>
    </ligand>
</feature>
<dbReference type="PANTHER" id="PTHR43513:SF3">
    <property type="entry name" value="DIHYDROOROTATE DEHYDROGENASE B (NAD(+)), ELECTRON TRANSFER SUBUNIT-RELATED"/>
    <property type="match status" value="1"/>
</dbReference>
<accession>A0A9D8PMJ5</accession>
<name>A0A9D8PMJ5_9DELT</name>
<evidence type="ECO:0000313" key="3">
    <source>
        <dbReference type="EMBL" id="MBN1571998.1"/>
    </source>
</evidence>
<dbReference type="GO" id="GO:0046872">
    <property type="term" value="F:metal ion binding"/>
    <property type="evidence" value="ECO:0007669"/>
    <property type="project" value="UniProtKB-KW"/>
</dbReference>
<dbReference type="InterPro" id="IPR039261">
    <property type="entry name" value="FNR_nucleotide-bd"/>
</dbReference>
<keyword evidence="1" id="KW-0479">Metal-binding</keyword>
<evidence type="ECO:0000259" key="2">
    <source>
        <dbReference type="PROSITE" id="PS51384"/>
    </source>
</evidence>
<feature type="binding site" evidence="1">
    <location>
        <position position="225"/>
    </location>
    <ligand>
        <name>[2Fe-2S] cluster</name>
        <dbReference type="ChEBI" id="CHEBI:190135"/>
    </ligand>
</feature>
<dbReference type="GO" id="GO:0016491">
    <property type="term" value="F:oxidoreductase activity"/>
    <property type="evidence" value="ECO:0007669"/>
    <property type="project" value="InterPro"/>
</dbReference>
<dbReference type="PANTHER" id="PTHR43513">
    <property type="entry name" value="DIHYDROOROTATE DEHYDROGENASE B (NAD(+)), ELECTRON TRANSFER SUBUNIT"/>
    <property type="match status" value="1"/>
</dbReference>
<dbReference type="Pfam" id="PF10418">
    <property type="entry name" value="DHODB_Fe-S_bind"/>
    <property type="match status" value="1"/>
</dbReference>
<dbReference type="GO" id="GO:0050660">
    <property type="term" value="F:flavin adenine dinucleotide binding"/>
    <property type="evidence" value="ECO:0007669"/>
    <property type="project" value="InterPro"/>
</dbReference>
<keyword evidence="1" id="KW-0001">2Fe-2S</keyword>
<dbReference type="InterPro" id="IPR017938">
    <property type="entry name" value="Riboflavin_synthase-like_b-brl"/>
</dbReference>
<dbReference type="CDD" id="cd06219">
    <property type="entry name" value="DHOD_e_trans_like1"/>
    <property type="match status" value="1"/>
</dbReference>
<reference evidence="3" key="1">
    <citation type="journal article" date="2021" name="Environ. Microbiol.">
        <title>Genomic characterization of three novel Desulfobacterota classes expand the metabolic and phylogenetic diversity of the phylum.</title>
        <authorList>
            <person name="Murphy C.L."/>
            <person name="Biggerstaff J."/>
            <person name="Eichhorn A."/>
            <person name="Ewing E."/>
            <person name="Shahan R."/>
            <person name="Soriano D."/>
            <person name="Stewart S."/>
            <person name="VanMol K."/>
            <person name="Walker R."/>
            <person name="Walters P."/>
            <person name="Elshahed M.S."/>
            <person name="Youssef N.H."/>
        </authorList>
    </citation>
    <scope>NUCLEOTIDE SEQUENCE</scope>
    <source>
        <strain evidence="3">Zod_Metabat.24</strain>
    </source>
</reference>
<dbReference type="InterPro" id="IPR019480">
    <property type="entry name" value="Dihydroorotate_DH_Fe-S-bd"/>
</dbReference>
<dbReference type="GO" id="GO:0006221">
    <property type="term" value="P:pyrimidine nucleotide biosynthetic process"/>
    <property type="evidence" value="ECO:0007669"/>
    <property type="project" value="InterPro"/>
</dbReference>
<reference evidence="3" key="2">
    <citation type="submission" date="2021-01" db="EMBL/GenBank/DDBJ databases">
        <authorList>
            <person name="Hahn C.R."/>
            <person name="Youssef N.H."/>
            <person name="Elshahed M."/>
        </authorList>
    </citation>
    <scope>NUCLEOTIDE SEQUENCE</scope>
    <source>
        <strain evidence="3">Zod_Metabat.24</strain>
    </source>
</reference>
<dbReference type="Pfam" id="PF00175">
    <property type="entry name" value="NAD_binding_1"/>
    <property type="match status" value="1"/>
</dbReference>
<feature type="binding site" evidence="1">
    <location>
        <position position="222"/>
    </location>
    <ligand>
        <name>[2Fe-2S] cluster</name>
        <dbReference type="ChEBI" id="CHEBI:190135"/>
    </ligand>
</feature>
<dbReference type="InterPro" id="IPR017927">
    <property type="entry name" value="FAD-bd_FR_type"/>
</dbReference>
<dbReference type="InterPro" id="IPR050353">
    <property type="entry name" value="PyrK_electron_transfer"/>
</dbReference>
<comment type="cofactor">
    <cofactor evidence="1">
        <name>[2Fe-2S] cluster</name>
        <dbReference type="ChEBI" id="CHEBI:190135"/>
    </cofactor>
    <text evidence="1">Binds 1 [2Fe-2S] cluster per subunit.</text>
</comment>
<gene>
    <name evidence="3" type="ORF">JW984_02250</name>
</gene>
<dbReference type="InterPro" id="IPR012165">
    <property type="entry name" value="Cyt_c3_hydrogenase_gsu"/>
</dbReference>
<dbReference type="Gene3D" id="3.40.50.80">
    <property type="entry name" value="Nucleotide-binding domain of ferredoxin-NADP reductase (FNR) module"/>
    <property type="match status" value="1"/>
</dbReference>
<keyword evidence="1" id="KW-0408">Iron</keyword>
<sequence>MAKILKKERLSENTVKMVLEAPLIAEKRKAGQFVVLRINEQGERIPLTIANADKDAGTITIIFMEVGKTTSLLGTLKEGDNIMDLAGPLGNPTHIEKLGTVVCVGGGVGIAPMYPITEAMKKAGNRVITIIGAKNKDSLIMEEEMKSVSDEFLICTDDGSYGTKGFVTQVLEDVIKRGEKIDVVVAIGPVVMMKAVSKVTRPHNIKTIVSLNSIMVDATGMCGGCRVSIGGVSKFACVEGPEFDGHEVDFDELMTRQSAYGKQEHESMQCFLRDKK</sequence>
<dbReference type="SUPFAM" id="SSF63380">
    <property type="entry name" value="Riboflavin synthase domain-like"/>
    <property type="match status" value="1"/>
</dbReference>
<dbReference type="Gene3D" id="2.40.30.10">
    <property type="entry name" value="Translation factors"/>
    <property type="match status" value="1"/>
</dbReference>
<evidence type="ECO:0000313" key="4">
    <source>
        <dbReference type="Proteomes" id="UP000809273"/>
    </source>
</evidence>
<dbReference type="InterPro" id="IPR001433">
    <property type="entry name" value="OxRdtase_FAD/NAD-bd"/>
</dbReference>
<dbReference type="PROSITE" id="PS51384">
    <property type="entry name" value="FAD_FR"/>
    <property type="match status" value="1"/>
</dbReference>
<protein>
    <submittedName>
        <fullName evidence="3">Sulfide/dihydroorotate dehydrogenase-like FAD/NAD-binding protein</fullName>
    </submittedName>
</protein>
<keyword evidence="1" id="KW-0411">Iron-sulfur</keyword>
<feature type="domain" description="FAD-binding FR-type" evidence="2">
    <location>
        <begin position="1"/>
        <end position="95"/>
    </location>
</feature>
<dbReference type="SUPFAM" id="SSF52343">
    <property type="entry name" value="Ferredoxin reductase-like, C-terminal NADP-linked domain"/>
    <property type="match status" value="1"/>
</dbReference>
<evidence type="ECO:0000256" key="1">
    <source>
        <dbReference type="PIRSR" id="PIRSR006816-2"/>
    </source>
</evidence>
<dbReference type="PIRSF" id="PIRSF006816">
    <property type="entry name" value="Cyc3_hyd_g"/>
    <property type="match status" value="1"/>
</dbReference>
<proteinExistence type="predicted"/>